<dbReference type="InterPro" id="IPR000073">
    <property type="entry name" value="AB_hydrolase_1"/>
</dbReference>
<dbReference type="PRINTS" id="PR00111">
    <property type="entry name" value="ABHYDROLASE"/>
</dbReference>
<dbReference type="RefSeq" id="WP_251518778.1">
    <property type="nucleotide sequence ID" value="NZ_CP128355.1"/>
</dbReference>
<protein>
    <submittedName>
        <fullName evidence="3">Alpha/beta hydrolase</fullName>
    </submittedName>
</protein>
<dbReference type="InterPro" id="IPR029058">
    <property type="entry name" value="AB_hydrolase_fold"/>
</dbReference>
<evidence type="ECO:0000259" key="2">
    <source>
        <dbReference type="Pfam" id="PF00561"/>
    </source>
</evidence>
<proteinExistence type="predicted"/>
<dbReference type="GO" id="GO:0016787">
    <property type="term" value="F:hydrolase activity"/>
    <property type="evidence" value="ECO:0007669"/>
    <property type="project" value="UniProtKB-KW"/>
</dbReference>
<keyword evidence="1 3" id="KW-0378">Hydrolase</keyword>
<organism evidence="3 4">
    <name type="scientific">Staphylococcus hsinchuensis</name>
    <dbReference type="NCBI Taxonomy" id="3051183"/>
    <lineage>
        <taxon>Bacteria</taxon>
        <taxon>Bacillati</taxon>
        <taxon>Bacillota</taxon>
        <taxon>Bacilli</taxon>
        <taxon>Bacillales</taxon>
        <taxon>Staphylococcaceae</taxon>
        <taxon>Staphylococcus</taxon>
    </lineage>
</organism>
<evidence type="ECO:0000256" key="1">
    <source>
        <dbReference type="ARBA" id="ARBA00022801"/>
    </source>
</evidence>
<keyword evidence="4" id="KW-1185">Reference proteome</keyword>
<dbReference type="Pfam" id="PF00561">
    <property type="entry name" value="Abhydrolase_1"/>
    <property type="match status" value="1"/>
</dbReference>
<dbReference type="Proteomes" id="UP001436297">
    <property type="component" value="Chromosome"/>
</dbReference>
<dbReference type="EMBL" id="CP128355">
    <property type="protein sequence ID" value="XAF71408.1"/>
    <property type="molecule type" value="Genomic_DNA"/>
</dbReference>
<dbReference type="Gene3D" id="3.40.50.1820">
    <property type="entry name" value="alpha/beta hydrolase"/>
    <property type="match status" value="1"/>
</dbReference>
<evidence type="ECO:0000313" key="4">
    <source>
        <dbReference type="Proteomes" id="UP001436297"/>
    </source>
</evidence>
<dbReference type="InterPro" id="IPR050266">
    <property type="entry name" value="AB_hydrolase_sf"/>
</dbReference>
<evidence type="ECO:0000313" key="3">
    <source>
        <dbReference type="EMBL" id="XAF71408.1"/>
    </source>
</evidence>
<name>A0ABZ3EFN4_9STAP</name>
<sequence length="266" mass="30791">MDLFTTNDGTVINYRTTGEGEAIVMLHTAFDNLTIFNDIESEFNDKYQVVLVDLRGHGYSDKKDYIHFAEYAEDIKQLLDYLYIDHCSFIGHEMGASIAATIAARNPDMVKSLTLINPTLLNDMFPGERLYRKYAEKIRNWDENDQQKFLDSHLYYSKRKAKKQLKHMSTTNDLLTKKERNAVKASFNDNRITDYLSQLDLPTLIIAGQHGERTTVVEAKEVGDYINNEVKFVVFDKSGLYPFSEEKEKFVTSVKHFLENNLVKEK</sequence>
<dbReference type="PANTHER" id="PTHR43798">
    <property type="entry name" value="MONOACYLGLYCEROL LIPASE"/>
    <property type="match status" value="1"/>
</dbReference>
<accession>A0ABZ3EFN4</accession>
<dbReference type="PANTHER" id="PTHR43798:SF31">
    <property type="entry name" value="AB HYDROLASE SUPERFAMILY PROTEIN YCLE"/>
    <property type="match status" value="1"/>
</dbReference>
<feature type="domain" description="AB hydrolase-1" evidence="2">
    <location>
        <begin position="22"/>
        <end position="245"/>
    </location>
</feature>
<reference evidence="3 4" key="1">
    <citation type="journal article" date="2024" name="Pathogens">
        <title>Staphylococcus hsinchuensis sp. nov., Isolated from Soymilk.</title>
        <authorList>
            <person name="Wang Y.T."/>
            <person name="Lin Y.C."/>
            <person name="Hsieh Y.H."/>
            <person name="Lin Y.T."/>
            <person name="Hamada M."/>
            <person name="Chen C.C."/>
            <person name="Liou J.S."/>
            <person name="Lee A.Y."/>
            <person name="Zhang W.L."/>
            <person name="Chen Y.T."/>
            <person name="Huang C.H."/>
        </authorList>
    </citation>
    <scope>NUCLEOTIDE SEQUENCE [LARGE SCALE GENOMIC DNA]</scope>
    <source>
        <strain evidence="3 4">H164</strain>
    </source>
</reference>
<dbReference type="SUPFAM" id="SSF53474">
    <property type="entry name" value="alpha/beta-Hydrolases"/>
    <property type="match status" value="1"/>
</dbReference>
<gene>
    <name evidence="3" type="ORF">QQM35_04760</name>
</gene>